<sequence length="497" mass="55980">MPSSRTCHPCLPPDLLAELEADPNVLTENSYIYKPVFEEFRREVLELTDARPSVESEVVDTVAPRSIDRNTDISRFPPSFRRITERLGSISSFQKGEKKTLLHAAAIDGDLALAYEIIRMGIDIDRKDKNGCTALFHSLVDLMVLCQNLEEVNKLDLPQLARRAKSSLPKTFDTEYLTKRIASQTRIATLLIEQHADVNVGVFGVTPIIIAIESSRWGIVELLLRHGASLPQTSDAEDKPYPDHFVCNCGKKNKSFGECCGRRNFKVLERWDPVDKWIMRMKIQTMPTRIHEIYNDGPPIGPPGMDLLTRLNNDDTRKTLSELSVPANKVAFLQGVLTNMGMQDRVDPAHWYALARVDFNPGPWDKQISKLECQKRMHEWNDAVDEYIATQRDPRPRLDIEVAVKIAMSGSPLYKTCQAEGCNKAEKRDVQTLSRCSGCKVTSYCSRECQKRAWSGHKGQCKKGLGEAQARRTKSMLATDQAMEQYTLAVLSSTGGH</sequence>
<dbReference type="InterPro" id="IPR002110">
    <property type="entry name" value="Ankyrin_rpt"/>
</dbReference>
<evidence type="ECO:0000256" key="7">
    <source>
        <dbReference type="PROSITE-ProRule" id="PRU00134"/>
    </source>
</evidence>
<dbReference type="Gene3D" id="1.25.40.20">
    <property type="entry name" value="Ankyrin repeat-containing domain"/>
    <property type="match status" value="1"/>
</dbReference>
<organism evidence="9 10">
    <name type="scientific">Paramarasmius palmivorus</name>
    <dbReference type="NCBI Taxonomy" id="297713"/>
    <lineage>
        <taxon>Eukaryota</taxon>
        <taxon>Fungi</taxon>
        <taxon>Dikarya</taxon>
        <taxon>Basidiomycota</taxon>
        <taxon>Agaricomycotina</taxon>
        <taxon>Agaricomycetes</taxon>
        <taxon>Agaricomycetidae</taxon>
        <taxon>Agaricales</taxon>
        <taxon>Marasmiineae</taxon>
        <taxon>Marasmiaceae</taxon>
        <taxon>Paramarasmius</taxon>
    </lineage>
</organism>
<dbReference type="Proteomes" id="UP001383192">
    <property type="component" value="Unassembled WGS sequence"/>
</dbReference>
<dbReference type="PROSITE" id="PS50297">
    <property type="entry name" value="ANK_REP_REGION"/>
    <property type="match status" value="1"/>
</dbReference>
<keyword evidence="5 6" id="KW-0040">ANK repeat</keyword>
<keyword evidence="10" id="KW-1185">Reference proteome</keyword>
<keyword evidence="3 7" id="KW-0863">Zinc-finger</keyword>
<dbReference type="AlphaFoldDB" id="A0AAW0C8H4"/>
<protein>
    <recommendedName>
        <fullName evidence="8">MYND-type domain-containing protein</fullName>
    </recommendedName>
</protein>
<evidence type="ECO:0000256" key="6">
    <source>
        <dbReference type="PROSITE-ProRule" id="PRU00023"/>
    </source>
</evidence>
<evidence type="ECO:0000256" key="1">
    <source>
        <dbReference type="ARBA" id="ARBA00022723"/>
    </source>
</evidence>
<dbReference type="SMART" id="SM00248">
    <property type="entry name" value="ANK"/>
    <property type="match status" value="2"/>
</dbReference>
<feature type="repeat" description="ANK" evidence="6">
    <location>
        <begin position="203"/>
        <end position="235"/>
    </location>
</feature>
<comment type="caution">
    <text evidence="9">The sequence shown here is derived from an EMBL/GenBank/DDBJ whole genome shotgun (WGS) entry which is preliminary data.</text>
</comment>
<dbReference type="Pfam" id="PF01753">
    <property type="entry name" value="zf-MYND"/>
    <property type="match status" value="1"/>
</dbReference>
<keyword evidence="1" id="KW-0479">Metal-binding</keyword>
<keyword evidence="4" id="KW-0862">Zinc</keyword>
<dbReference type="SUPFAM" id="SSF144232">
    <property type="entry name" value="HIT/MYND zinc finger-like"/>
    <property type="match status" value="1"/>
</dbReference>
<evidence type="ECO:0000256" key="4">
    <source>
        <dbReference type="ARBA" id="ARBA00022833"/>
    </source>
</evidence>
<dbReference type="InterPro" id="IPR036770">
    <property type="entry name" value="Ankyrin_rpt-contain_sf"/>
</dbReference>
<reference evidence="9 10" key="1">
    <citation type="submission" date="2024-01" db="EMBL/GenBank/DDBJ databases">
        <title>A draft genome for a cacao thread blight-causing isolate of Paramarasmius palmivorus.</title>
        <authorList>
            <person name="Baruah I.K."/>
            <person name="Bukari Y."/>
            <person name="Amoako-Attah I."/>
            <person name="Meinhardt L.W."/>
            <person name="Bailey B.A."/>
            <person name="Cohen S.P."/>
        </authorList>
    </citation>
    <scope>NUCLEOTIDE SEQUENCE [LARGE SCALE GENOMIC DNA]</scope>
    <source>
        <strain evidence="9 10">GH-12</strain>
    </source>
</reference>
<accession>A0AAW0C8H4</accession>
<dbReference type="PROSITE" id="PS50865">
    <property type="entry name" value="ZF_MYND_2"/>
    <property type="match status" value="1"/>
</dbReference>
<evidence type="ECO:0000256" key="3">
    <source>
        <dbReference type="ARBA" id="ARBA00022771"/>
    </source>
</evidence>
<evidence type="ECO:0000256" key="5">
    <source>
        <dbReference type="ARBA" id="ARBA00023043"/>
    </source>
</evidence>
<dbReference type="PROSITE" id="PS50088">
    <property type="entry name" value="ANK_REPEAT"/>
    <property type="match status" value="2"/>
</dbReference>
<dbReference type="InterPro" id="IPR050745">
    <property type="entry name" value="Multifunctional_regulatory"/>
</dbReference>
<dbReference type="PANTHER" id="PTHR24189">
    <property type="entry name" value="MYOTROPHIN"/>
    <property type="match status" value="1"/>
</dbReference>
<evidence type="ECO:0000259" key="8">
    <source>
        <dbReference type="PROSITE" id="PS50865"/>
    </source>
</evidence>
<feature type="domain" description="MYND-type" evidence="8">
    <location>
        <begin position="419"/>
        <end position="461"/>
    </location>
</feature>
<dbReference type="Pfam" id="PF00023">
    <property type="entry name" value="Ank"/>
    <property type="match status" value="1"/>
</dbReference>
<dbReference type="PANTHER" id="PTHR24189:SF50">
    <property type="entry name" value="ANKYRIN REPEAT AND SOCS BOX PROTEIN 2"/>
    <property type="match status" value="1"/>
</dbReference>
<gene>
    <name evidence="9" type="ORF">VNI00_012120</name>
</gene>
<evidence type="ECO:0000313" key="9">
    <source>
        <dbReference type="EMBL" id="KAK7034713.1"/>
    </source>
</evidence>
<dbReference type="InterPro" id="IPR002893">
    <property type="entry name" value="Znf_MYND"/>
</dbReference>
<dbReference type="GO" id="GO:0008270">
    <property type="term" value="F:zinc ion binding"/>
    <property type="evidence" value="ECO:0007669"/>
    <property type="project" value="UniProtKB-KW"/>
</dbReference>
<proteinExistence type="predicted"/>
<evidence type="ECO:0000313" key="10">
    <source>
        <dbReference type="Proteomes" id="UP001383192"/>
    </source>
</evidence>
<name>A0AAW0C8H4_9AGAR</name>
<keyword evidence="2" id="KW-0677">Repeat</keyword>
<dbReference type="Gene3D" id="6.10.140.2220">
    <property type="match status" value="1"/>
</dbReference>
<feature type="repeat" description="ANK" evidence="6">
    <location>
        <begin position="97"/>
        <end position="129"/>
    </location>
</feature>
<dbReference type="SUPFAM" id="SSF48403">
    <property type="entry name" value="Ankyrin repeat"/>
    <property type="match status" value="1"/>
</dbReference>
<dbReference type="EMBL" id="JAYKXP010000055">
    <property type="protein sequence ID" value="KAK7034713.1"/>
    <property type="molecule type" value="Genomic_DNA"/>
</dbReference>
<evidence type="ECO:0000256" key="2">
    <source>
        <dbReference type="ARBA" id="ARBA00022737"/>
    </source>
</evidence>